<protein>
    <submittedName>
        <fullName evidence="2">Uncharacterized protein</fullName>
    </submittedName>
</protein>
<evidence type="ECO:0000256" key="1">
    <source>
        <dbReference type="SAM" id="MobiDB-lite"/>
    </source>
</evidence>
<accession>A0ABR4BJD1</accession>
<dbReference type="Proteomes" id="UP001590951">
    <property type="component" value="Unassembled WGS sequence"/>
</dbReference>
<evidence type="ECO:0000313" key="3">
    <source>
        <dbReference type="Proteomes" id="UP001590951"/>
    </source>
</evidence>
<dbReference type="Pfam" id="PF12824">
    <property type="entry name" value="MRP-L20"/>
    <property type="match status" value="1"/>
</dbReference>
<name>A0ABR4BJD1_9LECA</name>
<dbReference type="PANTHER" id="PTHR28266">
    <property type="entry name" value="54S RIBOSOMAL PROTEIN L20, MITOCHONDRIAL"/>
    <property type="match status" value="1"/>
</dbReference>
<sequence length="206" mass="23116">MSIFPPRRTPANPIFLYPSFSGLVPLTARRHESSARRTTKRLRTKPDPSFTSPIPESQLNDHIVFNPPLLCPSLRTIRHQSSSHPMTHADNSSCNHTVTQTPTSNQNADYHPWSRTTNPTRRNTICGKKEIEEIRRLRTEDPYTWSRAKLAEKYGCSPFLVGMIAPNEGKKAEESKKAEQVKEGWGEETEVCEGGSGEEEGDVGEG</sequence>
<proteinExistence type="predicted"/>
<feature type="compositionally biased region" description="Polar residues" evidence="1">
    <location>
        <begin position="49"/>
        <end position="58"/>
    </location>
</feature>
<dbReference type="InterPro" id="IPR024388">
    <property type="entry name" value="Ribosomal_mL58"/>
</dbReference>
<dbReference type="PANTHER" id="PTHR28266:SF1">
    <property type="entry name" value="LARGE RIBOSOMAL SUBUNIT PROTEIN ML58"/>
    <property type="match status" value="1"/>
</dbReference>
<feature type="compositionally biased region" description="Basic and acidic residues" evidence="1">
    <location>
        <begin position="168"/>
        <end position="185"/>
    </location>
</feature>
<gene>
    <name evidence="2" type="ORF">ABVK25_002167</name>
</gene>
<evidence type="ECO:0000313" key="2">
    <source>
        <dbReference type="EMBL" id="KAL2057783.1"/>
    </source>
</evidence>
<feature type="compositionally biased region" description="Acidic residues" evidence="1">
    <location>
        <begin position="186"/>
        <end position="206"/>
    </location>
</feature>
<keyword evidence="3" id="KW-1185">Reference proteome</keyword>
<organism evidence="2 3">
    <name type="scientific">Lepraria finkii</name>
    <dbReference type="NCBI Taxonomy" id="1340010"/>
    <lineage>
        <taxon>Eukaryota</taxon>
        <taxon>Fungi</taxon>
        <taxon>Dikarya</taxon>
        <taxon>Ascomycota</taxon>
        <taxon>Pezizomycotina</taxon>
        <taxon>Lecanoromycetes</taxon>
        <taxon>OSLEUM clade</taxon>
        <taxon>Lecanoromycetidae</taxon>
        <taxon>Lecanorales</taxon>
        <taxon>Lecanorineae</taxon>
        <taxon>Stereocaulaceae</taxon>
        <taxon>Lepraria</taxon>
    </lineage>
</organism>
<feature type="region of interest" description="Disordered" evidence="1">
    <location>
        <begin position="82"/>
        <end position="122"/>
    </location>
</feature>
<dbReference type="EMBL" id="JBHFEH010000004">
    <property type="protein sequence ID" value="KAL2057783.1"/>
    <property type="molecule type" value="Genomic_DNA"/>
</dbReference>
<feature type="region of interest" description="Disordered" evidence="1">
    <location>
        <begin position="167"/>
        <end position="206"/>
    </location>
</feature>
<feature type="region of interest" description="Disordered" evidence="1">
    <location>
        <begin position="29"/>
        <end position="58"/>
    </location>
</feature>
<reference evidence="2 3" key="1">
    <citation type="submission" date="2024-09" db="EMBL/GenBank/DDBJ databases">
        <title>Rethinking Asexuality: The Enigmatic Case of Functional Sexual Genes in Lepraria (Stereocaulaceae).</title>
        <authorList>
            <person name="Doellman M."/>
            <person name="Sun Y."/>
            <person name="Barcenas-Pena A."/>
            <person name="Lumbsch H.T."/>
            <person name="Grewe F."/>
        </authorList>
    </citation>
    <scope>NUCLEOTIDE SEQUENCE [LARGE SCALE GENOMIC DNA]</scope>
    <source>
        <strain evidence="2 3">Grewe 0041</strain>
    </source>
</reference>
<comment type="caution">
    <text evidence="2">The sequence shown here is derived from an EMBL/GenBank/DDBJ whole genome shotgun (WGS) entry which is preliminary data.</text>
</comment>